<feature type="compositionally biased region" description="Polar residues" evidence="1">
    <location>
        <begin position="818"/>
        <end position="830"/>
    </location>
</feature>
<organism evidence="2 3">
    <name type="scientific">Drosophila ananassae</name>
    <name type="common">Fruit fly</name>
    <dbReference type="NCBI Taxonomy" id="7217"/>
    <lineage>
        <taxon>Eukaryota</taxon>
        <taxon>Metazoa</taxon>
        <taxon>Ecdysozoa</taxon>
        <taxon>Arthropoda</taxon>
        <taxon>Hexapoda</taxon>
        <taxon>Insecta</taxon>
        <taxon>Pterygota</taxon>
        <taxon>Neoptera</taxon>
        <taxon>Endopterygota</taxon>
        <taxon>Diptera</taxon>
        <taxon>Brachycera</taxon>
        <taxon>Muscomorpha</taxon>
        <taxon>Ephydroidea</taxon>
        <taxon>Drosophilidae</taxon>
        <taxon>Drosophila</taxon>
        <taxon>Sophophora</taxon>
    </lineage>
</organism>
<feature type="region of interest" description="Disordered" evidence="1">
    <location>
        <begin position="390"/>
        <end position="594"/>
    </location>
</feature>
<feature type="compositionally biased region" description="Low complexity" evidence="1">
    <location>
        <begin position="699"/>
        <end position="732"/>
    </location>
</feature>
<feature type="compositionally biased region" description="Low complexity" evidence="1">
    <location>
        <begin position="487"/>
        <end position="569"/>
    </location>
</feature>
<accession>A0A0N8NZ04</accession>
<feature type="region of interest" description="Disordered" evidence="1">
    <location>
        <begin position="96"/>
        <end position="124"/>
    </location>
</feature>
<protein>
    <submittedName>
        <fullName evidence="2">Uncharacterized protein</fullName>
    </submittedName>
</protein>
<dbReference type="SMR" id="A0A0N8NZ04"/>
<feature type="compositionally biased region" description="Polar residues" evidence="1">
    <location>
        <begin position="110"/>
        <end position="123"/>
    </location>
</feature>
<dbReference type="InParanoid" id="A0A0N8NZ04"/>
<feature type="compositionally biased region" description="Polar residues" evidence="1">
    <location>
        <begin position="421"/>
        <end position="437"/>
    </location>
</feature>
<evidence type="ECO:0000313" key="3">
    <source>
        <dbReference type="Proteomes" id="UP000007801"/>
    </source>
</evidence>
<dbReference type="AlphaFoldDB" id="A0A0N8NZ04"/>
<feature type="compositionally biased region" description="Low complexity" evidence="1">
    <location>
        <begin position="577"/>
        <end position="590"/>
    </location>
</feature>
<dbReference type="EMBL" id="CH902620">
    <property type="protein sequence ID" value="KPU72972.1"/>
    <property type="molecule type" value="Genomic_DNA"/>
</dbReference>
<dbReference type="KEGG" id="dan:26514131"/>
<dbReference type="GeneID" id="26514131"/>
<feature type="compositionally biased region" description="Low complexity" evidence="1">
    <location>
        <begin position="406"/>
        <end position="420"/>
    </location>
</feature>
<feature type="compositionally biased region" description="Polar residues" evidence="1">
    <location>
        <begin position="392"/>
        <end position="405"/>
    </location>
</feature>
<proteinExistence type="predicted"/>
<sequence length="906" mass="101657">MIPNERHQNHFYKNWRVSQPIKRQRNRFFFSQNRNHENLYENFKRNNALQRHYNHQHQTHRYPDGNEISFGNRISNDILSDSRRNHRFINQDLRPNVWHNGNEEKHNTKKFQNSETIQNQSKLSPRDKNELLQKNVNNLLSQLSQEQLTMEKMIPKIRSIQNINKTLKSAKGQTDFVAEIREAQKQMRNIQRTLETEAKYKPIDNQRKSVNDSVSEINSKKGRLMFRSGQKDQEASLSVREKATNLIQKWAESQRLMVDSFVKAITEILKSHDLNPIPTDNVTPEKLGGIEDLLKQVVDAIKKLKEEKCQKPENGSHGSTNKDTKEHIDGVLQKWIETQKTPIDSFLDTVRKLTGLKPETKPGLESNASEIAMEDLIKRLRELIEHLGEQKVASSATTREQSITQSDLSSSTPKISSTTSELPSTHTPRLTTEMSHPTTESSSTSIQSTASTDKPPDTSTSHITTDAAPSTTESFSTSIPTTSSHDTTSIPSYTSTSPKKPSDTATTLITTDTSPSATESSSTSTPTASSHDTTSIPSSTSTWTDKPPETTTHSSSTTSPTSTSPTSTKTDSESTKTTESFTTSHSTAETHNSHEASITKLMNILGLLKKLRKILNTIVEKSDGKISPELIEGVRSMLNQIITGQVDLKKTNSAELEQLLSTTIKPNTSKGSDLSKEKLVQLLDSFEKLYQQLLGEQLPSTTESTTGSTPTTGKTTTESYTTKTKTSSFTTPLATDTTQSTINPSGAPSGTNNNYNISGNLDLKAIVDGIQQLKMAVYHDFNSFKKDQVDRMETIMKVMQDLKELKSSNKRTKPRTQIIHSQESKNGSSEEINEEQKSILIANEYRSSFFPLNYSTESEWVTTKSTTINEPFSESKPWNLSEVITDHFRVPLLANVNDSSNWFIDY</sequence>
<dbReference type="OrthoDB" id="7870128at2759"/>
<keyword evidence="3" id="KW-1185">Reference proteome</keyword>
<feature type="region of interest" description="Disordered" evidence="1">
    <location>
        <begin position="697"/>
        <end position="753"/>
    </location>
</feature>
<evidence type="ECO:0000313" key="2">
    <source>
        <dbReference type="EMBL" id="KPU72972.1"/>
    </source>
</evidence>
<feature type="compositionally biased region" description="Polar residues" evidence="1">
    <location>
        <begin position="733"/>
        <end position="753"/>
    </location>
</feature>
<evidence type="ECO:0000256" key="1">
    <source>
        <dbReference type="SAM" id="MobiDB-lite"/>
    </source>
</evidence>
<gene>
    <name evidence="2" type="primary">Dana\GF26722</name>
    <name evidence="2" type="ORF">GF26722</name>
</gene>
<feature type="compositionally biased region" description="Polar residues" evidence="1">
    <location>
        <begin position="457"/>
        <end position="486"/>
    </location>
</feature>
<reference evidence="2 3" key="1">
    <citation type="journal article" date="2007" name="Nature">
        <title>Evolution of genes and genomes on the Drosophila phylogeny.</title>
        <authorList>
            <consortium name="Drosophila 12 Genomes Consortium"/>
            <person name="Clark A.G."/>
            <person name="Eisen M.B."/>
            <person name="Smith D.R."/>
            <person name="Bergman C.M."/>
            <person name="Oliver B."/>
            <person name="Markow T.A."/>
            <person name="Kaufman T.C."/>
            <person name="Kellis M."/>
            <person name="Gelbart W."/>
            <person name="Iyer V.N."/>
            <person name="Pollard D.A."/>
            <person name="Sackton T.B."/>
            <person name="Larracuente A.M."/>
            <person name="Singh N.D."/>
            <person name="Abad J.P."/>
            <person name="Abt D.N."/>
            <person name="Adryan B."/>
            <person name="Aguade M."/>
            <person name="Akashi H."/>
            <person name="Anderson W.W."/>
            <person name="Aquadro C.F."/>
            <person name="Ardell D.H."/>
            <person name="Arguello R."/>
            <person name="Artieri C.G."/>
            <person name="Barbash D.A."/>
            <person name="Barker D."/>
            <person name="Barsanti P."/>
            <person name="Batterham P."/>
            <person name="Batzoglou S."/>
            <person name="Begun D."/>
            <person name="Bhutkar A."/>
            <person name="Blanco E."/>
            <person name="Bosak S.A."/>
            <person name="Bradley R.K."/>
            <person name="Brand A.D."/>
            <person name="Brent M.R."/>
            <person name="Brooks A.N."/>
            <person name="Brown R.H."/>
            <person name="Butlin R.K."/>
            <person name="Caggese C."/>
            <person name="Calvi B.R."/>
            <person name="Bernardo de Carvalho A."/>
            <person name="Caspi A."/>
            <person name="Castrezana S."/>
            <person name="Celniker S.E."/>
            <person name="Chang J.L."/>
            <person name="Chapple C."/>
            <person name="Chatterji S."/>
            <person name="Chinwalla A."/>
            <person name="Civetta A."/>
            <person name="Clifton S.W."/>
            <person name="Comeron J.M."/>
            <person name="Costello J.C."/>
            <person name="Coyne J.A."/>
            <person name="Daub J."/>
            <person name="David R.G."/>
            <person name="Delcher A.L."/>
            <person name="Delehaunty K."/>
            <person name="Do C.B."/>
            <person name="Ebling H."/>
            <person name="Edwards K."/>
            <person name="Eickbush T."/>
            <person name="Evans J.D."/>
            <person name="Filipski A."/>
            <person name="Findeiss S."/>
            <person name="Freyhult E."/>
            <person name="Fulton L."/>
            <person name="Fulton R."/>
            <person name="Garcia A.C."/>
            <person name="Gardiner A."/>
            <person name="Garfield D.A."/>
            <person name="Garvin B.E."/>
            <person name="Gibson G."/>
            <person name="Gilbert D."/>
            <person name="Gnerre S."/>
            <person name="Godfrey J."/>
            <person name="Good R."/>
            <person name="Gotea V."/>
            <person name="Gravely B."/>
            <person name="Greenberg A.J."/>
            <person name="Griffiths-Jones S."/>
            <person name="Gross S."/>
            <person name="Guigo R."/>
            <person name="Gustafson E.A."/>
            <person name="Haerty W."/>
            <person name="Hahn M.W."/>
            <person name="Halligan D.L."/>
            <person name="Halpern A.L."/>
            <person name="Halter G.M."/>
            <person name="Han M.V."/>
            <person name="Heger A."/>
            <person name="Hillier L."/>
            <person name="Hinrichs A.S."/>
            <person name="Holmes I."/>
            <person name="Hoskins R.A."/>
            <person name="Hubisz M.J."/>
            <person name="Hultmark D."/>
            <person name="Huntley M.A."/>
            <person name="Jaffe D.B."/>
            <person name="Jagadeeshan S."/>
            <person name="Jeck W.R."/>
            <person name="Johnson J."/>
            <person name="Jones C.D."/>
            <person name="Jordan W.C."/>
            <person name="Karpen G.H."/>
            <person name="Kataoka E."/>
            <person name="Keightley P.D."/>
            <person name="Kheradpour P."/>
            <person name="Kirkness E.F."/>
            <person name="Koerich L.B."/>
            <person name="Kristiansen K."/>
            <person name="Kudrna D."/>
            <person name="Kulathinal R.J."/>
            <person name="Kumar S."/>
            <person name="Kwok R."/>
            <person name="Lander E."/>
            <person name="Langley C.H."/>
            <person name="Lapoint R."/>
            <person name="Lazzaro B.P."/>
            <person name="Lee S.J."/>
            <person name="Levesque L."/>
            <person name="Li R."/>
            <person name="Lin C.F."/>
            <person name="Lin M.F."/>
            <person name="Lindblad-Toh K."/>
            <person name="Llopart A."/>
            <person name="Long M."/>
            <person name="Low L."/>
            <person name="Lozovsky E."/>
            <person name="Lu J."/>
            <person name="Luo M."/>
            <person name="Machado C.A."/>
            <person name="Makalowski W."/>
            <person name="Marzo M."/>
            <person name="Matsuda M."/>
            <person name="Matzkin L."/>
            <person name="McAllister B."/>
            <person name="McBride C.S."/>
            <person name="McKernan B."/>
            <person name="McKernan K."/>
            <person name="Mendez-Lago M."/>
            <person name="Minx P."/>
            <person name="Mollenhauer M.U."/>
            <person name="Montooth K."/>
            <person name="Mount S.M."/>
            <person name="Mu X."/>
            <person name="Myers E."/>
            <person name="Negre B."/>
            <person name="Newfeld S."/>
            <person name="Nielsen R."/>
            <person name="Noor M.A."/>
            <person name="O'Grady P."/>
            <person name="Pachter L."/>
            <person name="Papaceit M."/>
            <person name="Parisi M.J."/>
            <person name="Parisi M."/>
            <person name="Parts L."/>
            <person name="Pedersen J.S."/>
            <person name="Pesole G."/>
            <person name="Phillippy A.M."/>
            <person name="Ponting C.P."/>
            <person name="Pop M."/>
            <person name="Porcelli D."/>
            <person name="Powell J.R."/>
            <person name="Prohaska S."/>
            <person name="Pruitt K."/>
            <person name="Puig M."/>
            <person name="Quesneville H."/>
            <person name="Ram K.R."/>
            <person name="Rand D."/>
            <person name="Rasmussen M.D."/>
            <person name="Reed L.K."/>
            <person name="Reenan R."/>
            <person name="Reily A."/>
            <person name="Remington K.A."/>
            <person name="Rieger T.T."/>
            <person name="Ritchie M.G."/>
            <person name="Robin C."/>
            <person name="Rogers Y.H."/>
            <person name="Rohde C."/>
            <person name="Rozas J."/>
            <person name="Rubenfield M.J."/>
            <person name="Ruiz A."/>
            <person name="Russo S."/>
            <person name="Salzberg S.L."/>
            <person name="Sanchez-Gracia A."/>
            <person name="Saranga D.J."/>
            <person name="Sato H."/>
            <person name="Schaeffer S.W."/>
            <person name="Schatz M.C."/>
            <person name="Schlenke T."/>
            <person name="Schwartz R."/>
            <person name="Segarra C."/>
            <person name="Singh R.S."/>
            <person name="Sirot L."/>
            <person name="Sirota M."/>
            <person name="Sisneros N.B."/>
            <person name="Smith C.D."/>
            <person name="Smith T.F."/>
            <person name="Spieth J."/>
            <person name="Stage D.E."/>
            <person name="Stark A."/>
            <person name="Stephan W."/>
            <person name="Strausberg R.L."/>
            <person name="Strempel S."/>
            <person name="Sturgill D."/>
            <person name="Sutton G."/>
            <person name="Sutton G.G."/>
            <person name="Tao W."/>
            <person name="Teichmann S."/>
            <person name="Tobari Y.N."/>
            <person name="Tomimura Y."/>
            <person name="Tsolas J.M."/>
            <person name="Valente V.L."/>
            <person name="Venter E."/>
            <person name="Venter J.C."/>
            <person name="Vicario S."/>
            <person name="Vieira F.G."/>
            <person name="Vilella A.J."/>
            <person name="Villasante A."/>
            <person name="Walenz B."/>
            <person name="Wang J."/>
            <person name="Wasserman M."/>
            <person name="Watts T."/>
            <person name="Wilson D."/>
            <person name="Wilson R.K."/>
            <person name="Wing R.A."/>
            <person name="Wolfner M.F."/>
            <person name="Wong A."/>
            <person name="Wong G.K."/>
            <person name="Wu C.I."/>
            <person name="Wu G."/>
            <person name="Yamamoto D."/>
            <person name="Yang H.P."/>
            <person name="Yang S.P."/>
            <person name="Yorke J.A."/>
            <person name="Yoshida K."/>
            <person name="Zdobnov E."/>
            <person name="Zhang P."/>
            <person name="Zhang Y."/>
            <person name="Zimin A.V."/>
            <person name="Baldwin J."/>
            <person name="Abdouelleil A."/>
            <person name="Abdulkadir J."/>
            <person name="Abebe A."/>
            <person name="Abera B."/>
            <person name="Abreu J."/>
            <person name="Acer S.C."/>
            <person name="Aftuck L."/>
            <person name="Alexander A."/>
            <person name="An P."/>
            <person name="Anderson E."/>
            <person name="Anderson S."/>
            <person name="Arachi H."/>
            <person name="Azer M."/>
            <person name="Bachantsang P."/>
            <person name="Barry A."/>
            <person name="Bayul T."/>
            <person name="Berlin A."/>
            <person name="Bessette D."/>
            <person name="Bloom T."/>
            <person name="Blye J."/>
            <person name="Boguslavskiy L."/>
            <person name="Bonnet C."/>
            <person name="Boukhgalter B."/>
            <person name="Bourzgui I."/>
            <person name="Brown A."/>
            <person name="Cahill P."/>
            <person name="Channer S."/>
            <person name="Cheshatsang Y."/>
            <person name="Chuda L."/>
            <person name="Citroen M."/>
            <person name="Collymore A."/>
            <person name="Cooke P."/>
            <person name="Costello M."/>
            <person name="D'Aco K."/>
            <person name="Daza R."/>
            <person name="De Haan G."/>
            <person name="DeGray S."/>
            <person name="DeMaso C."/>
            <person name="Dhargay N."/>
            <person name="Dooley K."/>
            <person name="Dooley E."/>
            <person name="Doricent M."/>
            <person name="Dorje P."/>
            <person name="Dorjee K."/>
            <person name="Dupes A."/>
            <person name="Elong R."/>
            <person name="Falk J."/>
            <person name="Farina A."/>
            <person name="Faro S."/>
            <person name="Ferguson D."/>
            <person name="Fisher S."/>
            <person name="Foley C.D."/>
            <person name="Franke A."/>
            <person name="Friedrich D."/>
            <person name="Gadbois L."/>
            <person name="Gearin G."/>
            <person name="Gearin C.R."/>
            <person name="Giannoukos G."/>
            <person name="Goode T."/>
            <person name="Graham J."/>
            <person name="Grandbois E."/>
            <person name="Grewal S."/>
            <person name="Gyaltsen K."/>
            <person name="Hafez N."/>
            <person name="Hagos B."/>
            <person name="Hall J."/>
            <person name="Henson C."/>
            <person name="Hollinger A."/>
            <person name="Honan T."/>
            <person name="Huard M.D."/>
            <person name="Hughes L."/>
            <person name="Hurhula B."/>
            <person name="Husby M.E."/>
            <person name="Kamat A."/>
            <person name="Kanga B."/>
            <person name="Kashin S."/>
            <person name="Khazanovich D."/>
            <person name="Kisner P."/>
            <person name="Lance K."/>
            <person name="Lara M."/>
            <person name="Lee W."/>
            <person name="Lennon N."/>
            <person name="Letendre F."/>
            <person name="LeVine R."/>
            <person name="Lipovsky A."/>
            <person name="Liu X."/>
            <person name="Liu J."/>
            <person name="Liu S."/>
            <person name="Lokyitsang T."/>
            <person name="Lokyitsang Y."/>
            <person name="Lubonja R."/>
            <person name="Lui A."/>
            <person name="MacDonald P."/>
            <person name="Magnisalis V."/>
            <person name="Maru K."/>
            <person name="Matthews C."/>
            <person name="McCusker W."/>
            <person name="McDonough S."/>
            <person name="Mehta T."/>
            <person name="Meldrim J."/>
            <person name="Meneus L."/>
            <person name="Mihai O."/>
            <person name="Mihalev A."/>
            <person name="Mihova T."/>
            <person name="Mittelman R."/>
            <person name="Mlenga V."/>
            <person name="Montmayeur A."/>
            <person name="Mulrain L."/>
            <person name="Navidi A."/>
            <person name="Naylor J."/>
            <person name="Negash T."/>
            <person name="Nguyen T."/>
            <person name="Nguyen N."/>
            <person name="Nicol R."/>
            <person name="Norbu C."/>
            <person name="Norbu N."/>
            <person name="Novod N."/>
            <person name="O'Neill B."/>
            <person name="Osman S."/>
            <person name="Markiewicz E."/>
            <person name="Oyono O.L."/>
            <person name="Patti C."/>
            <person name="Phunkhang P."/>
            <person name="Pierre F."/>
            <person name="Priest M."/>
            <person name="Raghuraman S."/>
            <person name="Rege F."/>
            <person name="Reyes R."/>
            <person name="Rise C."/>
            <person name="Rogov P."/>
            <person name="Ross K."/>
            <person name="Ryan E."/>
            <person name="Settipalli S."/>
            <person name="Shea T."/>
            <person name="Sherpa N."/>
            <person name="Shi L."/>
            <person name="Shih D."/>
            <person name="Sparrow T."/>
            <person name="Spaulding J."/>
            <person name="Stalker J."/>
            <person name="Stange-Thomann N."/>
            <person name="Stavropoulos S."/>
            <person name="Stone C."/>
            <person name="Strader C."/>
            <person name="Tesfaye S."/>
            <person name="Thomson T."/>
            <person name="Thoulutsang Y."/>
            <person name="Thoulutsang D."/>
            <person name="Topham K."/>
            <person name="Topping I."/>
            <person name="Tsamla T."/>
            <person name="Vassiliev H."/>
            <person name="Vo A."/>
            <person name="Wangchuk T."/>
            <person name="Wangdi T."/>
            <person name="Weiand M."/>
            <person name="Wilkinson J."/>
            <person name="Wilson A."/>
            <person name="Yadav S."/>
            <person name="Young G."/>
            <person name="Yu Q."/>
            <person name="Zembek L."/>
            <person name="Zhong D."/>
            <person name="Zimmer A."/>
            <person name="Zwirko Z."/>
            <person name="Jaffe D.B."/>
            <person name="Alvarez P."/>
            <person name="Brockman W."/>
            <person name="Butler J."/>
            <person name="Chin C."/>
            <person name="Gnerre S."/>
            <person name="Grabherr M."/>
            <person name="Kleber M."/>
            <person name="Mauceli E."/>
            <person name="MacCallum I."/>
        </authorList>
    </citation>
    <scope>NUCLEOTIDE SEQUENCE [LARGE SCALE GENOMIC DNA]</scope>
    <source>
        <strain evidence="3">Tucson 14024-0371.13</strain>
    </source>
</reference>
<feature type="region of interest" description="Disordered" evidence="1">
    <location>
        <begin position="806"/>
        <end position="832"/>
    </location>
</feature>
<dbReference type="Proteomes" id="UP000007801">
    <property type="component" value="Unassembled WGS sequence"/>
</dbReference>
<feature type="compositionally biased region" description="Low complexity" evidence="1">
    <location>
        <begin position="438"/>
        <end position="452"/>
    </location>
</feature>
<dbReference type="STRING" id="7217.A0A0N8NZ04"/>
<name>A0A0N8NZ04_DROAN</name>